<evidence type="ECO:0000256" key="2">
    <source>
        <dbReference type="SAM" id="SignalP"/>
    </source>
</evidence>
<keyword evidence="4" id="KW-1185">Reference proteome</keyword>
<dbReference type="EMBL" id="CP036275">
    <property type="protein sequence ID" value="QDU36505.1"/>
    <property type="molecule type" value="Genomic_DNA"/>
</dbReference>
<evidence type="ECO:0000313" key="3">
    <source>
        <dbReference type="EMBL" id="QDU36505.1"/>
    </source>
</evidence>
<name>A0A517Z215_9PLAN</name>
<keyword evidence="2" id="KW-0732">Signal</keyword>
<sequence length="94" mass="10303" precursor="true">MKYLFRIAMAVAFGAAVGCASVSESDSGSLFSSLQPGEEESVETVGRSNDPWVNQAGHEARKHLPREKTNDPLGLRNIFMSERARDIEHNLGID</sequence>
<dbReference type="PROSITE" id="PS51257">
    <property type="entry name" value="PROKAR_LIPOPROTEIN"/>
    <property type="match status" value="1"/>
</dbReference>
<accession>A0A517Z215</accession>
<evidence type="ECO:0000256" key="1">
    <source>
        <dbReference type="SAM" id="MobiDB-lite"/>
    </source>
</evidence>
<evidence type="ECO:0008006" key="5">
    <source>
        <dbReference type="Google" id="ProtNLM"/>
    </source>
</evidence>
<organism evidence="3 4">
    <name type="scientific">Maioricimonas rarisocia</name>
    <dbReference type="NCBI Taxonomy" id="2528026"/>
    <lineage>
        <taxon>Bacteria</taxon>
        <taxon>Pseudomonadati</taxon>
        <taxon>Planctomycetota</taxon>
        <taxon>Planctomycetia</taxon>
        <taxon>Planctomycetales</taxon>
        <taxon>Planctomycetaceae</taxon>
        <taxon>Maioricimonas</taxon>
    </lineage>
</organism>
<feature type="region of interest" description="Disordered" evidence="1">
    <location>
        <begin position="24"/>
        <end position="72"/>
    </location>
</feature>
<dbReference type="OrthoDB" id="214874at2"/>
<dbReference type="KEGG" id="mri:Mal4_07910"/>
<dbReference type="Proteomes" id="UP000320496">
    <property type="component" value="Chromosome"/>
</dbReference>
<feature type="compositionally biased region" description="Low complexity" evidence="1">
    <location>
        <begin position="24"/>
        <end position="33"/>
    </location>
</feature>
<gene>
    <name evidence="3" type="ORF">Mal4_07910</name>
</gene>
<dbReference type="RefSeq" id="WP_145367156.1">
    <property type="nucleotide sequence ID" value="NZ_CP036275.1"/>
</dbReference>
<feature type="chain" id="PRO_5022053303" description="Lipoprotein" evidence="2">
    <location>
        <begin position="21"/>
        <end position="94"/>
    </location>
</feature>
<protein>
    <recommendedName>
        <fullName evidence="5">Lipoprotein</fullName>
    </recommendedName>
</protein>
<feature type="signal peptide" evidence="2">
    <location>
        <begin position="1"/>
        <end position="20"/>
    </location>
</feature>
<evidence type="ECO:0000313" key="4">
    <source>
        <dbReference type="Proteomes" id="UP000320496"/>
    </source>
</evidence>
<reference evidence="3 4" key="1">
    <citation type="submission" date="2019-02" db="EMBL/GenBank/DDBJ databases">
        <title>Deep-cultivation of Planctomycetes and their phenomic and genomic characterization uncovers novel biology.</title>
        <authorList>
            <person name="Wiegand S."/>
            <person name="Jogler M."/>
            <person name="Boedeker C."/>
            <person name="Pinto D."/>
            <person name="Vollmers J."/>
            <person name="Rivas-Marin E."/>
            <person name="Kohn T."/>
            <person name="Peeters S.H."/>
            <person name="Heuer A."/>
            <person name="Rast P."/>
            <person name="Oberbeckmann S."/>
            <person name="Bunk B."/>
            <person name="Jeske O."/>
            <person name="Meyerdierks A."/>
            <person name="Storesund J.E."/>
            <person name="Kallscheuer N."/>
            <person name="Luecker S."/>
            <person name="Lage O.M."/>
            <person name="Pohl T."/>
            <person name="Merkel B.J."/>
            <person name="Hornburger P."/>
            <person name="Mueller R.-W."/>
            <person name="Bruemmer F."/>
            <person name="Labrenz M."/>
            <person name="Spormann A.M."/>
            <person name="Op den Camp H."/>
            <person name="Overmann J."/>
            <person name="Amann R."/>
            <person name="Jetten M.S.M."/>
            <person name="Mascher T."/>
            <person name="Medema M.H."/>
            <person name="Devos D.P."/>
            <person name="Kaster A.-K."/>
            <person name="Ovreas L."/>
            <person name="Rohde M."/>
            <person name="Galperin M.Y."/>
            <person name="Jogler C."/>
        </authorList>
    </citation>
    <scope>NUCLEOTIDE SEQUENCE [LARGE SCALE GENOMIC DNA]</scope>
    <source>
        <strain evidence="3 4">Mal4</strain>
    </source>
</reference>
<dbReference type="AlphaFoldDB" id="A0A517Z215"/>
<proteinExistence type="predicted"/>